<dbReference type="Gene3D" id="3.80.10.10">
    <property type="entry name" value="Ribonuclease Inhibitor"/>
    <property type="match status" value="1"/>
</dbReference>
<protein>
    <recommendedName>
        <fullName evidence="3">F-box domain-containing protein</fullName>
    </recommendedName>
</protein>
<dbReference type="InterPro" id="IPR006553">
    <property type="entry name" value="Leu-rich_rpt_Cys-con_subtyp"/>
</dbReference>
<dbReference type="eggNOG" id="KOG1947">
    <property type="taxonomic scope" value="Eukaryota"/>
</dbReference>
<dbReference type="Pfam" id="PF13516">
    <property type="entry name" value="LRR_6"/>
    <property type="match status" value="3"/>
</dbReference>
<dbReference type="AlphaFoldDB" id="R0GW92"/>
<evidence type="ECO:0008006" key="3">
    <source>
        <dbReference type="Google" id="ProtNLM"/>
    </source>
</evidence>
<dbReference type="PANTHER" id="PTHR38926:SF29">
    <property type="entry name" value="F-BOX PROTEIN SKIP19-RELATED"/>
    <property type="match status" value="1"/>
</dbReference>
<organism evidence="1 2">
    <name type="scientific">Capsella rubella</name>
    <dbReference type="NCBI Taxonomy" id="81985"/>
    <lineage>
        <taxon>Eukaryota</taxon>
        <taxon>Viridiplantae</taxon>
        <taxon>Streptophyta</taxon>
        <taxon>Embryophyta</taxon>
        <taxon>Tracheophyta</taxon>
        <taxon>Spermatophyta</taxon>
        <taxon>Magnoliopsida</taxon>
        <taxon>eudicotyledons</taxon>
        <taxon>Gunneridae</taxon>
        <taxon>Pentapetalae</taxon>
        <taxon>rosids</taxon>
        <taxon>malvids</taxon>
        <taxon>Brassicales</taxon>
        <taxon>Brassicaceae</taxon>
        <taxon>Camelineae</taxon>
        <taxon>Capsella</taxon>
    </lineage>
</organism>
<dbReference type="InterPro" id="IPR032675">
    <property type="entry name" value="LRR_dom_sf"/>
</dbReference>
<evidence type="ECO:0000313" key="2">
    <source>
        <dbReference type="Proteomes" id="UP000029121"/>
    </source>
</evidence>
<dbReference type="EMBL" id="KB870811">
    <property type="protein sequence ID" value="EOA15423.1"/>
    <property type="molecule type" value="Genomic_DNA"/>
</dbReference>
<sequence>MASSSSMPSLMKDEEPRNWAELPSELTFSILNRLGVIDILQNAPKDLESMCRNAVDRSQGGLLEIDIWDYGTDDLLNYIADRSSNLRSLKLPNCFLVTDEGVAKAVVKLPLLEELDISFCGFTGDSVRVVGQSCPKMKMFLATEFLHCESNCESNDIAIAIGETMPELRYLELGWNRLNNTGLNAILDGCPHLEHLDLSFCFNLTHVSLMEMRLPERIRVLRLPDVSAADLVMILNWCSNSTPLL</sequence>
<evidence type="ECO:0000313" key="1">
    <source>
        <dbReference type="EMBL" id="EOA15423.1"/>
    </source>
</evidence>
<dbReference type="SUPFAM" id="SSF52047">
    <property type="entry name" value="RNI-like"/>
    <property type="match status" value="1"/>
</dbReference>
<accession>R0GW92</accession>
<name>R0GW92_9BRAS</name>
<proteinExistence type="predicted"/>
<dbReference type="Proteomes" id="UP000029121">
    <property type="component" value="Unassembled WGS sequence"/>
</dbReference>
<dbReference type="PANTHER" id="PTHR38926">
    <property type="entry name" value="F-BOX DOMAIN CONTAINING PROTEIN, EXPRESSED"/>
    <property type="match status" value="1"/>
</dbReference>
<reference evidence="2" key="1">
    <citation type="journal article" date="2013" name="Nat. Genet.">
        <title>The Capsella rubella genome and the genomic consequences of rapid mating system evolution.</title>
        <authorList>
            <person name="Slotte T."/>
            <person name="Hazzouri K.M."/>
            <person name="Agren J.A."/>
            <person name="Koenig D."/>
            <person name="Maumus F."/>
            <person name="Guo Y.L."/>
            <person name="Steige K."/>
            <person name="Platts A.E."/>
            <person name="Escobar J.S."/>
            <person name="Newman L.K."/>
            <person name="Wang W."/>
            <person name="Mandakova T."/>
            <person name="Vello E."/>
            <person name="Smith L.M."/>
            <person name="Henz S.R."/>
            <person name="Steffen J."/>
            <person name="Takuno S."/>
            <person name="Brandvain Y."/>
            <person name="Coop G."/>
            <person name="Andolfatto P."/>
            <person name="Hu T.T."/>
            <person name="Blanchette M."/>
            <person name="Clark R.M."/>
            <person name="Quesneville H."/>
            <person name="Nordborg M."/>
            <person name="Gaut B.S."/>
            <person name="Lysak M.A."/>
            <person name="Jenkins J."/>
            <person name="Grimwood J."/>
            <person name="Chapman J."/>
            <person name="Prochnik S."/>
            <person name="Shu S."/>
            <person name="Rokhsar D."/>
            <person name="Schmutz J."/>
            <person name="Weigel D."/>
            <person name="Wright S.I."/>
        </authorList>
    </citation>
    <scope>NUCLEOTIDE SEQUENCE [LARGE SCALE GENOMIC DNA]</scope>
    <source>
        <strain evidence="2">cv. Monte Gargano</strain>
    </source>
</reference>
<dbReference type="InterPro" id="IPR001611">
    <property type="entry name" value="Leu-rich_rpt"/>
</dbReference>
<keyword evidence="2" id="KW-1185">Reference proteome</keyword>
<dbReference type="STRING" id="81985.R0GW92"/>
<gene>
    <name evidence="1" type="ORF">CARUB_v10007802mg</name>
</gene>
<dbReference type="SMART" id="SM00367">
    <property type="entry name" value="LRR_CC"/>
    <property type="match status" value="4"/>
</dbReference>